<gene>
    <name evidence="1" type="ORF">QRT03_22665</name>
</gene>
<reference evidence="1 2" key="1">
    <citation type="submission" date="2023-06" db="EMBL/GenBank/DDBJ databases">
        <title>Actinomycetospora Odt1-22.</title>
        <authorList>
            <person name="Supong K."/>
        </authorList>
    </citation>
    <scope>NUCLEOTIDE SEQUENCE [LARGE SCALE GENOMIC DNA]</scope>
    <source>
        <strain evidence="1 2">Odt1-22</strain>
    </source>
</reference>
<organism evidence="1 2">
    <name type="scientific">Actinomycetospora termitidis</name>
    <dbReference type="NCBI Taxonomy" id="3053470"/>
    <lineage>
        <taxon>Bacteria</taxon>
        <taxon>Bacillati</taxon>
        <taxon>Actinomycetota</taxon>
        <taxon>Actinomycetes</taxon>
        <taxon>Pseudonocardiales</taxon>
        <taxon>Pseudonocardiaceae</taxon>
        <taxon>Actinomycetospora</taxon>
    </lineage>
</organism>
<evidence type="ECO:0000313" key="1">
    <source>
        <dbReference type="EMBL" id="MDL5158790.1"/>
    </source>
</evidence>
<dbReference type="Proteomes" id="UP001231924">
    <property type="component" value="Unassembled WGS sequence"/>
</dbReference>
<dbReference type="InterPro" id="IPR011008">
    <property type="entry name" value="Dimeric_a/b-barrel"/>
</dbReference>
<dbReference type="Gene3D" id="3.30.70.100">
    <property type="match status" value="1"/>
</dbReference>
<sequence length="241" mass="25522">MPTTITAVPTTLEIDTDPGVLTAIERFTPSGSGPASSEGDDATVLHEPTHTRSTADRPEVHRAATYLRGTLRQVPGFGGGLLLAGQAGEVALYSRWAVADSASAELPAAWSLAPALADLTRVDARTFAVDFTAPGAVSRASRTATPRAHFGVFTVAPERQEELLERARRHAPGSIGTPGLAAITFHRSLDGERVINLGLWSGFDEFGDLLARPGFVGGAEYWEGVAGFRPQFFDVVDIVGR</sequence>
<dbReference type="RefSeq" id="WP_286055330.1">
    <property type="nucleotide sequence ID" value="NZ_JASVWF010000005.1"/>
</dbReference>
<proteinExistence type="predicted"/>
<accession>A0ABT7MDP3</accession>
<keyword evidence="2" id="KW-1185">Reference proteome</keyword>
<dbReference type="EMBL" id="JASVWF010000005">
    <property type="protein sequence ID" value="MDL5158790.1"/>
    <property type="molecule type" value="Genomic_DNA"/>
</dbReference>
<evidence type="ECO:0008006" key="3">
    <source>
        <dbReference type="Google" id="ProtNLM"/>
    </source>
</evidence>
<evidence type="ECO:0000313" key="2">
    <source>
        <dbReference type="Proteomes" id="UP001231924"/>
    </source>
</evidence>
<comment type="caution">
    <text evidence="1">The sequence shown here is derived from an EMBL/GenBank/DDBJ whole genome shotgun (WGS) entry which is preliminary data.</text>
</comment>
<protein>
    <recommendedName>
        <fullName evidence="3">Antibiotic biosynthesis monooxygenase</fullName>
    </recommendedName>
</protein>
<name>A0ABT7MDP3_9PSEU</name>
<dbReference type="SUPFAM" id="SSF54909">
    <property type="entry name" value="Dimeric alpha+beta barrel"/>
    <property type="match status" value="1"/>
</dbReference>